<comment type="caution">
    <text evidence="3">The sequence shown here is derived from an EMBL/GenBank/DDBJ whole genome shotgun (WGS) entry which is preliminary data.</text>
</comment>
<sequence length="65" mass="6598">MKFSIAAIGLALVGGAFAAPLIVIGDSKNGGSQGLPKLPKLPLCLVCPSCLLCLAWALTTKAMNE</sequence>
<name>A0ABR0SIK1_9HYPO</name>
<keyword evidence="4" id="KW-1185">Reference proteome</keyword>
<organism evidence="3 4">
    <name type="scientific">Cladobotryum mycophilum</name>
    <dbReference type="NCBI Taxonomy" id="491253"/>
    <lineage>
        <taxon>Eukaryota</taxon>
        <taxon>Fungi</taxon>
        <taxon>Dikarya</taxon>
        <taxon>Ascomycota</taxon>
        <taxon>Pezizomycotina</taxon>
        <taxon>Sordariomycetes</taxon>
        <taxon>Hypocreomycetidae</taxon>
        <taxon>Hypocreales</taxon>
        <taxon>Hypocreaceae</taxon>
        <taxon>Cladobotryum</taxon>
    </lineage>
</organism>
<feature type="chain" id="PRO_5045359487" evidence="2">
    <location>
        <begin position="19"/>
        <end position="65"/>
    </location>
</feature>
<evidence type="ECO:0000313" key="3">
    <source>
        <dbReference type="EMBL" id="KAK5991953.1"/>
    </source>
</evidence>
<reference evidence="3 4" key="1">
    <citation type="submission" date="2024-01" db="EMBL/GenBank/DDBJ databases">
        <title>Complete genome of Cladobotryum mycophilum ATHUM6906.</title>
        <authorList>
            <person name="Christinaki A.C."/>
            <person name="Myridakis A.I."/>
            <person name="Kouvelis V.N."/>
        </authorList>
    </citation>
    <scope>NUCLEOTIDE SEQUENCE [LARGE SCALE GENOMIC DNA]</scope>
    <source>
        <strain evidence="3 4">ATHUM6906</strain>
    </source>
</reference>
<dbReference type="Proteomes" id="UP001338125">
    <property type="component" value="Unassembled WGS sequence"/>
</dbReference>
<keyword evidence="1" id="KW-1133">Transmembrane helix</keyword>
<dbReference type="EMBL" id="JAVFKD010000012">
    <property type="protein sequence ID" value="KAK5991953.1"/>
    <property type="molecule type" value="Genomic_DNA"/>
</dbReference>
<keyword evidence="1" id="KW-0812">Transmembrane</keyword>
<gene>
    <name evidence="3" type="ORF">PT974_05348</name>
</gene>
<keyword evidence="1" id="KW-0472">Membrane</keyword>
<keyword evidence="2" id="KW-0732">Signal</keyword>
<evidence type="ECO:0000256" key="2">
    <source>
        <dbReference type="SAM" id="SignalP"/>
    </source>
</evidence>
<protein>
    <submittedName>
        <fullName evidence="3">Uncharacterized protein</fullName>
    </submittedName>
</protein>
<evidence type="ECO:0000256" key="1">
    <source>
        <dbReference type="SAM" id="Phobius"/>
    </source>
</evidence>
<feature type="transmembrane region" description="Helical" evidence="1">
    <location>
        <begin position="42"/>
        <end position="59"/>
    </location>
</feature>
<evidence type="ECO:0000313" key="4">
    <source>
        <dbReference type="Proteomes" id="UP001338125"/>
    </source>
</evidence>
<proteinExistence type="predicted"/>
<feature type="signal peptide" evidence="2">
    <location>
        <begin position="1"/>
        <end position="18"/>
    </location>
</feature>
<accession>A0ABR0SIK1</accession>